<dbReference type="OrthoDB" id="7365807at2"/>
<keyword evidence="3 4" id="KW-0408">Iron</keyword>
<evidence type="ECO:0000256" key="1">
    <source>
        <dbReference type="ARBA" id="ARBA00022617"/>
    </source>
</evidence>
<protein>
    <recommendedName>
        <fullName evidence="6">Cytochrome c domain-containing protein</fullName>
    </recommendedName>
</protein>
<keyword evidence="2 4" id="KW-0479">Metal-binding</keyword>
<evidence type="ECO:0000256" key="3">
    <source>
        <dbReference type="ARBA" id="ARBA00023004"/>
    </source>
</evidence>
<dbReference type="GO" id="GO:0009055">
    <property type="term" value="F:electron transfer activity"/>
    <property type="evidence" value="ECO:0007669"/>
    <property type="project" value="InterPro"/>
</dbReference>
<keyword evidence="1 4" id="KW-0349">Heme</keyword>
<keyword evidence="8" id="KW-1185">Reference proteome</keyword>
<keyword evidence="5" id="KW-0732">Signal</keyword>
<dbReference type="RefSeq" id="WP_089877615.1">
    <property type="nucleotide sequence ID" value="NZ_FNPF01000001.1"/>
</dbReference>
<evidence type="ECO:0000313" key="7">
    <source>
        <dbReference type="EMBL" id="SDX84367.1"/>
    </source>
</evidence>
<reference evidence="7 8" key="1">
    <citation type="submission" date="2016-10" db="EMBL/GenBank/DDBJ databases">
        <authorList>
            <person name="de Groot N.N."/>
        </authorList>
    </citation>
    <scope>NUCLEOTIDE SEQUENCE [LARGE SCALE GENOMIC DNA]</scope>
    <source>
        <strain evidence="7 8">DSM 26880</strain>
    </source>
</reference>
<evidence type="ECO:0000259" key="6">
    <source>
        <dbReference type="PROSITE" id="PS51007"/>
    </source>
</evidence>
<dbReference type="InterPro" id="IPR009056">
    <property type="entry name" value="Cyt_c-like_dom"/>
</dbReference>
<evidence type="ECO:0000256" key="5">
    <source>
        <dbReference type="SAM" id="SignalP"/>
    </source>
</evidence>
<gene>
    <name evidence="7" type="ORF">SAMN05444340_10199</name>
</gene>
<feature type="domain" description="Cytochrome c" evidence="6">
    <location>
        <begin position="139"/>
        <end position="237"/>
    </location>
</feature>
<dbReference type="STRING" id="321339.SAMN05444340_10199"/>
<dbReference type="Gene3D" id="1.10.760.10">
    <property type="entry name" value="Cytochrome c-like domain"/>
    <property type="match status" value="1"/>
</dbReference>
<dbReference type="GO" id="GO:0046872">
    <property type="term" value="F:metal ion binding"/>
    <property type="evidence" value="ECO:0007669"/>
    <property type="project" value="UniProtKB-KW"/>
</dbReference>
<sequence>MARLIAILALALAVLPRLAAAQDDRTVRLYAPDALVGTGVMDYILPRFSLKTQIRVTLADAPDAADIVVGDEGRPLFEGERVWRMRVLSDGHAATERFADWLAGDIGRKAVLAYQPDGKPVFTEATPETREVAAIAFDGDAALGHQVSLSQCTRCHAVDEDTRGAGIGSTPSFAVLRALPDWEQRFTAFYALNPHPAFTIIHEVTPPFDESRPSPIVPIALTLDEVEAVLAYVAGMQAADLGAPLAHQ</sequence>
<evidence type="ECO:0000256" key="2">
    <source>
        <dbReference type="ARBA" id="ARBA00022723"/>
    </source>
</evidence>
<dbReference type="SUPFAM" id="SSF46626">
    <property type="entry name" value="Cytochrome c"/>
    <property type="match status" value="1"/>
</dbReference>
<accession>A0A1H3F0N0</accession>
<evidence type="ECO:0000256" key="4">
    <source>
        <dbReference type="PROSITE-ProRule" id="PRU00433"/>
    </source>
</evidence>
<dbReference type="EMBL" id="FNPF01000001">
    <property type="protein sequence ID" value="SDX84367.1"/>
    <property type="molecule type" value="Genomic_DNA"/>
</dbReference>
<dbReference type="InterPro" id="IPR036909">
    <property type="entry name" value="Cyt_c-like_dom_sf"/>
</dbReference>
<feature type="signal peptide" evidence="5">
    <location>
        <begin position="1"/>
        <end position="19"/>
    </location>
</feature>
<proteinExistence type="predicted"/>
<name>A0A1H3F0N0_9RHOB</name>
<dbReference type="PROSITE" id="PS51007">
    <property type="entry name" value="CYTC"/>
    <property type="match status" value="1"/>
</dbReference>
<evidence type="ECO:0000313" key="8">
    <source>
        <dbReference type="Proteomes" id="UP000199286"/>
    </source>
</evidence>
<dbReference type="AlphaFoldDB" id="A0A1H3F0N0"/>
<dbReference type="GO" id="GO:0020037">
    <property type="term" value="F:heme binding"/>
    <property type="evidence" value="ECO:0007669"/>
    <property type="project" value="InterPro"/>
</dbReference>
<feature type="chain" id="PRO_5011547149" description="Cytochrome c domain-containing protein" evidence="5">
    <location>
        <begin position="20"/>
        <end position="248"/>
    </location>
</feature>
<dbReference type="Proteomes" id="UP000199286">
    <property type="component" value="Unassembled WGS sequence"/>
</dbReference>
<organism evidence="7 8">
    <name type="scientific">Citreimonas salinaria</name>
    <dbReference type="NCBI Taxonomy" id="321339"/>
    <lineage>
        <taxon>Bacteria</taxon>
        <taxon>Pseudomonadati</taxon>
        <taxon>Pseudomonadota</taxon>
        <taxon>Alphaproteobacteria</taxon>
        <taxon>Rhodobacterales</taxon>
        <taxon>Roseobacteraceae</taxon>
        <taxon>Citreimonas</taxon>
    </lineage>
</organism>